<gene>
    <name evidence="4" type="ORF">DUE52_12410</name>
</gene>
<name>A0A368JSJ1_9BACT</name>
<comment type="similarity">
    <text evidence="1">To bacterial alkanal monooxygenase alpha and beta chains.</text>
</comment>
<dbReference type="InterPro" id="IPR019949">
    <property type="entry name" value="CmoO-like"/>
</dbReference>
<sequence>MKLSVLDQSPIRKGSNAREALLETVALAQLTEELGYTRFWVSEHHNVTSLAGTTPEILIAHIAGQTQSIRVGSGGVMIPHYSALKIAENFRMLETLFPGRIDLGMGRAPGGDRVTASILNPTNTFSEQDLVQQLFDLQNYLNDRYAPGSVQAKVRAMPIPPSVPEQWMLSSSGHSGLLAAHFGMGFSFAHFINPHGGPEAMQQYRARFQPSENLEEPQTNVAFFVFCSNDPETVHRQQAMIDYRFLQYETRGKVDPFDYNDLKTVAYSPGEEARIQHNRQRMIMGNSEEVKKQLLRYADQYEVDELMLVNVGSEFEERLESYRLLAEVFELKTVAV</sequence>
<dbReference type="CDD" id="cd00347">
    <property type="entry name" value="Flavin_utilizing_monoxygenases"/>
    <property type="match status" value="1"/>
</dbReference>
<comment type="caution">
    <text evidence="4">The sequence shown here is derived from an EMBL/GenBank/DDBJ whole genome shotgun (WGS) entry which is preliminary data.</text>
</comment>
<reference evidence="4 5" key="1">
    <citation type="submission" date="2018-07" db="EMBL/GenBank/DDBJ databases">
        <title>Genome analysis of Larkinella rosea.</title>
        <authorList>
            <person name="Zhou Z."/>
            <person name="Wang G."/>
        </authorList>
    </citation>
    <scope>NUCLEOTIDE SEQUENCE [LARGE SCALE GENOMIC DNA]</scope>
    <source>
        <strain evidence="5">zzj9</strain>
    </source>
</reference>
<dbReference type="OrthoDB" id="9780518at2"/>
<evidence type="ECO:0000313" key="5">
    <source>
        <dbReference type="Proteomes" id="UP000253383"/>
    </source>
</evidence>
<dbReference type="Gene3D" id="3.20.20.30">
    <property type="entry name" value="Luciferase-like domain"/>
    <property type="match status" value="1"/>
</dbReference>
<dbReference type="PANTHER" id="PTHR30137">
    <property type="entry name" value="LUCIFERASE-LIKE MONOOXYGENASE"/>
    <property type="match status" value="1"/>
</dbReference>
<dbReference type="GO" id="GO:0005829">
    <property type="term" value="C:cytosol"/>
    <property type="evidence" value="ECO:0007669"/>
    <property type="project" value="TreeGrafter"/>
</dbReference>
<dbReference type="PANTHER" id="PTHR30137:SF19">
    <property type="entry name" value="LUCIFERASE-LIKE MONOOXYGENASE"/>
    <property type="match status" value="1"/>
</dbReference>
<feature type="domain" description="Luciferase-like" evidence="3">
    <location>
        <begin position="1"/>
        <end position="299"/>
    </location>
</feature>
<dbReference type="InterPro" id="IPR011251">
    <property type="entry name" value="Luciferase-like_dom"/>
</dbReference>
<protein>
    <recommendedName>
        <fullName evidence="2">Luciferase-like monooxygenase</fullName>
    </recommendedName>
</protein>
<evidence type="ECO:0000256" key="1">
    <source>
        <dbReference type="ARBA" id="ARBA00007789"/>
    </source>
</evidence>
<dbReference type="NCBIfam" id="TIGR03558">
    <property type="entry name" value="oxido_grp_1"/>
    <property type="match status" value="1"/>
</dbReference>
<keyword evidence="5" id="KW-1185">Reference proteome</keyword>
<evidence type="ECO:0000256" key="2">
    <source>
        <dbReference type="ARBA" id="ARBA00074555"/>
    </source>
</evidence>
<proteinExistence type="predicted"/>
<dbReference type="SUPFAM" id="SSF51679">
    <property type="entry name" value="Bacterial luciferase-like"/>
    <property type="match status" value="1"/>
</dbReference>
<dbReference type="EMBL" id="QOWE01000009">
    <property type="protein sequence ID" value="RCR69161.1"/>
    <property type="molecule type" value="Genomic_DNA"/>
</dbReference>
<evidence type="ECO:0000313" key="4">
    <source>
        <dbReference type="EMBL" id="RCR69161.1"/>
    </source>
</evidence>
<dbReference type="FunFam" id="3.20.20.30:FF:000002">
    <property type="entry name" value="LLM class flavin-dependent oxidoreductase"/>
    <property type="match status" value="1"/>
</dbReference>
<evidence type="ECO:0000259" key="3">
    <source>
        <dbReference type="Pfam" id="PF00296"/>
    </source>
</evidence>
<dbReference type="InterPro" id="IPR050766">
    <property type="entry name" value="Bact_Lucif_Oxidored"/>
</dbReference>
<dbReference type="InterPro" id="IPR036661">
    <property type="entry name" value="Luciferase-like_sf"/>
</dbReference>
<dbReference type="GO" id="GO:0016705">
    <property type="term" value="F:oxidoreductase activity, acting on paired donors, with incorporation or reduction of molecular oxygen"/>
    <property type="evidence" value="ECO:0007669"/>
    <property type="project" value="InterPro"/>
</dbReference>
<dbReference type="Pfam" id="PF00296">
    <property type="entry name" value="Bac_luciferase"/>
    <property type="match status" value="1"/>
</dbReference>
<dbReference type="Proteomes" id="UP000253383">
    <property type="component" value="Unassembled WGS sequence"/>
</dbReference>
<dbReference type="RefSeq" id="WP_114406337.1">
    <property type="nucleotide sequence ID" value="NZ_QOWE01000009.1"/>
</dbReference>
<organism evidence="4 5">
    <name type="scientific">Larkinella punicea</name>
    <dbReference type="NCBI Taxonomy" id="2315727"/>
    <lineage>
        <taxon>Bacteria</taxon>
        <taxon>Pseudomonadati</taxon>
        <taxon>Bacteroidota</taxon>
        <taxon>Cytophagia</taxon>
        <taxon>Cytophagales</taxon>
        <taxon>Spirosomataceae</taxon>
        <taxon>Larkinella</taxon>
    </lineage>
</organism>
<accession>A0A368JSJ1</accession>
<dbReference type="AlphaFoldDB" id="A0A368JSJ1"/>